<sequence length="135" mass="14737">MALFKNLSLTIAQIALLTALAFGSDRAAQWLHLPVPGSIIGAIILFALLKSGTIRLRWIERGANWLLAQMLLFFIPPCVGIIQYEDIVRTNGVTLLAAVMIGTIVVMAIIALPSAVIQAGKGRRRLRRHDEVSHS</sequence>
<evidence type="ECO:0000256" key="1">
    <source>
        <dbReference type="ARBA" id="ARBA00004651"/>
    </source>
</evidence>
<keyword evidence="5 6" id="KW-0472">Membrane</keyword>
<reference evidence="7 8" key="1">
    <citation type="submission" date="2020-09" db="EMBL/GenBank/DDBJ databases">
        <title>Paenibacillus sp. strain PR3 16S rRNA gene Genome sequencing and assembly.</title>
        <authorList>
            <person name="Kim J."/>
        </authorList>
    </citation>
    <scope>NUCLEOTIDE SEQUENCE [LARGE SCALE GENOMIC DNA]</scope>
    <source>
        <strain evidence="7 8">PR3</strain>
    </source>
</reference>
<dbReference type="Proteomes" id="UP000609346">
    <property type="component" value="Unassembled WGS sequence"/>
</dbReference>
<protein>
    <submittedName>
        <fullName evidence="7">CidA/LrgA family protein</fullName>
    </submittedName>
</protein>
<evidence type="ECO:0000256" key="4">
    <source>
        <dbReference type="ARBA" id="ARBA00022989"/>
    </source>
</evidence>
<name>A0ABR8MTL4_9BACL</name>
<evidence type="ECO:0000313" key="8">
    <source>
        <dbReference type="Proteomes" id="UP000609346"/>
    </source>
</evidence>
<proteinExistence type="predicted"/>
<evidence type="ECO:0000256" key="5">
    <source>
        <dbReference type="ARBA" id="ARBA00023136"/>
    </source>
</evidence>
<feature type="transmembrane region" description="Helical" evidence="6">
    <location>
        <begin position="63"/>
        <end position="84"/>
    </location>
</feature>
<evidence type="ECO:0000313" key="7">
    <source>
        <dbReference type="EMBL" id="MBD3918322.1"/>
    </source>
</evidence>
<dbReference type="RefSeq" id="WP_191202525.1">
    <property type="nucleotide sequence ID" value="NZ_JACXZA010000001.1"/>
</dbReference>
<dbReference type="EMBL" id="JACXZA010000001">
    <property type="protein sequence ID" value="MBD3918322.1"/>
    <property type="molecule type" value="Genomic_DNA"/>
</dbReference>
<evidence type="ECO:0000256" key="2">
    <source>
        <dbReference type="ARBA" id="ARBA00022475"/>
    </source>
</evidence>
<keyword evidence="3 6" id="KW-0812">Transmembrane</keyword>
<dbReference type="Pfam" id="PF03788">
    <property type="entry name" value="LrgA"/>
    <property type="match status" value="1"/>
</dbReference>
<evidence type="ECO:0000256" key="6">
    <source>
        <dbReference type="SAM" id="Phobius"/>
    </source>
</evidence>
<dbReference type="PANTHER" id="PTHR33931">
    <property type="entry name" value="HOLIN-LIKE PROTEIN CIDA-RELATED"/>
    <property type="match status" value="1"/>
</dbReference>
<evidence type="ECO:0000256" key="3">
    <source>
        <dbReference type="ARBA" id="ARBA00022692"/>
    </source>
</evidence>
<dbReference type="PANTHER" id="PTHR33931:SF2">
    <property type="entry name" value="HOLIN-LIKE PROTEIN CIDA"/>
    <property type="match status" value="1"/>
</dbReference>
<organism evidence="7 8">
    <name type="scientific">Paenibacillus terricola</name>
    <dbReference type="NCBI Taxonomy" id="2763503"/>
    <lineage>
        <taxon>Bacteria</taxon>
        <taxon>Bacillati</taxon>
        <taxon>Bacillota</taxon>
        <taxon>Bacilli</taxon>
        <taxon>Bacillales</taxon>
        <taxon>Paenibacillaceae</taxon>
        <taxon>Paenibacillus</taxon>
    </lineage>
</organism>
<dbReference type="InterPro" id="IPR005538">
    <property type="entry name" value="LrgA/CidA"/>
</dbReference>
<feature type="transmembrane region" description="Helical" evidence="6">
    <location>
        <begin position="96"/>
        <end position="117"/>
    </location>
</feature>
<feature type="transmembrane region" description="Helical" evidence="6">
    <location>
        <begin position="33"/>
        <end position="51"/>
    </location>
</feature>
<keyword evidence="2" id="KW-1003">Cell membrane</keyword>
<comment type="caution">
    <text evidence="7">The sequence shown here is derived from an EMBL/GenBank/DDBJ whole genome shotgun (WGS) entry which is preliminary data.</text>
</comment>
<keyword evidence="4 6" id="KW-1133">Transmembrane helix</keyword>
<gene>
    <name evidence="7" type="ORF">H8B09_06110</name>
</gene>
<keyword evidence="8" id="KW-1185">Reference proteome</keyword>
<accession>A0ABR8MTL4</accession>
<comment type="subcellular location">
    <subcellularLocation>
        <location evidence="1">Cell membrane</location>
        <topology evidence="1">Multi-pass membrane protein</topology>
    </subcellularLocation>
</comment>